<protein>
    <recommendedName>
        <fullName evidence="6">L-serine ammonia-lyase</fullName>
        <ecNumber evidence="6">4.3.1.17</ecNumber>
    </recommendedName>
</protein>
<dbReference type="Pfam" id="PF00291">
    <property type="entry name" value="PALP"/>
    <property type="match status" value="1"/>
</dbReference>
<evidence type="ECO:0000256" key="3">
    <source>
        <dbReference type="ARBA" id="ARBA00001936"/>
    </source>
</evidence>
<dbReference type="PROSITE" id="PS00165">
    <property type="entry name" value="DEHYDRATASE_SER_THR"/>
    <property type="match status" value="1"/>
</dbReference>
<dbReference type="Gene3D" id="3.40.50.1100">
    <property type="match status" value="2"/>
</dbReference>
<dbReference type="EMBL" id="CALNXK010000087">
    <property type="protein sequence ID" value="CAH3149846.1"/>
    <property type="molecule type" value="Genomic_DNA"/>
</dbReference>
<dbReference type="SUPFAM" id="SSF53686">
    <property type="entry name" value="Tryptophan synthase beta subunit-like PLP-dependent enzymes"/>
    <property type="match status" value="1"/>
</dbReference>
<name>A0ABN8PWS8_9CNID</name>
<dbReference type="InterPro" id="IPR001926">
    <property type="entry name" value="TrpB-like_PALP"/>
</dbReference>
<accession>A0ABN8PWS8</accession>
<evidence type="ECO:0000256" key="4">
    <source>
        <dbReference type="ARBA" id="ARBA00001946"/>
    </source>
</evidence>
<comment type="catalytic activity">
    <reaction evidence="9">
        <text>L-serine = pyruvate + NH4(+)</text>
        <dbReference type="Rhea" id="RHEA:19169"/>
        <dbReference type="ChEBI" id="CHEBI:15361"/>
        <dbReference type="ChEBI" id="CHEBI:28938"/>
        <dbReference type="ChEBI" id="CHEBI:33384"/>
        <dbReference type="EC" id="4.3.1.17"/>
    </reaction>
</comment>
<feature type="domain" description="Tryptophan synthase beta chain-like PALP" evidence="10">
    <location>
        <begin position="21"/>
        <end position="319"/>
    </location>
</feature>
<reference evidence="11 12" key="1">
    <citation type="submission" date="2022-05" db="EMBL/GenBank/DDBJ databases">
        <authorList>
            <consortium name="Genoscope - CEA"/>
            <person name="William W."/>
        </authorList>
    </citation>
    <scope>NUCLEOTIDE SEQUENCE [LARGE SCALE GENOMIC DNA]</scope>
</reference>
<keyword evidence="12" id="KW-1185">Reference proteome</keyword>
<evidence type="ECO:0000256" key="9">
    <source>
        <dbReference type="ARBA" id="ARBA00049406"/>
    </source>
</evidence>
<evidence type="ECO:0000256" key="5">
    <source>
        <dbReference type="ARBA" id="ARBA00010869"/>
    </source>
</evidence>
<dbReference type="PANTHER" id="PTHR43050:SF1">
    <property type="entry name" value="SERINE RACEMASE"/>
    <property type="match status" value="1"/>
</dbReference>
<evidence type="ECO:0000259" key="10">
    <source>
        <dbReference type="Pfam" id="PF00291"/>
    </source>
</evidence>
<evidence type="ECO:0000256" key="2">
    <source>
        <dbReference type="ARBA" id="ARBA00001933"/>
    </source>
</evidence>
<dbReference type="PANTHER" id="PTHR43050">
    <property type="entry name" value="SERINE / THREONINE RACEMASE FAMILY MEMBER"/>
    <property type="match status" value="1"/>
</dbReference>
<proteinExistence type="inferred from homology"/>
<dbReference type="Proteomes" id="UP001159405">
    <property type="component" value="Unassembled WGS sequence"/>
</dbReference>
<sequence>MASSDIEVDLDEVQEAAKRVAQYINRTPVMTSSTLDSMAGRSLHFKCELFQKTGSFKIRGATNAVLQLMNSLPGNQKPVLVTASSGNHAQALALTAKKMELDAYIAMPSNAPQVKKDAVRGYGATIIDCGPNAYEARDAATKKLIADHGPHAYLIPSSDHPHIIAGQGSIAVEFLEQVPDLDAIVVPVGGGGMLSGICIAAKAIKPDIKIYAAEPLNADDCARSFVAKERIPLTTSPNTIADGLRIGLGKKTWPIIRDNVTDVITVTEEEIISAWRLVWERMKLMIESSAAVGVAAVFTEKFQALTSEDLKNVGIILCGGNVDLENLPWKK</sequence>
<gene>
    <name evidence="11" type="ORF">PLOB_00047511</name>
</gene>
<keyword evidence="7" id="KW-0460">Magnesium</keyword>
<dbReference type="EC" id="4.3.1.17" evidence="6"/>
<dbReference type="InterPro" id="IPR000634">
    <property type="entry name" value="Ser/Thr_deHydtase_PyrdxlP-BS"/>
</dbReference>
<evidence type="ECO:0000313" key="11">
    <source>
        <dbReference type="EMBL" id="CAH3149846.1"/>
    </source>
</evidence>
<evidence type="ECO:0000256" key="6">
    <source>
        <dbReference type="ARBA" id="ARBA00012093"/>
    </source>
</evidence>
<evidence type="ECO:0000256" key="7">
    <source>
        <dbReference type="ARBA" id="ARBA00022842"/>
    </source>
</evidence>
<comment type="cofactor">
    <cofactor evidence="4">
        <name>Mg(2+)</name>
        <dbReference type="ChEBI" id="CHEBI:18420"/>
    </cofactor>
</comment>
<comment type="similarity">
    <text evidence="5">Belongs to the serine/threonine dehydratase family.</text>
</comment>
<comment type="caution">
    <text evidence="11">The sequence shown here is derived from an EMBL/GenBank/DDBJ whole genome shotgun (WGS) entry which is preliminary data.</text>
</comment>
<evidence type="ECO:0000313" key="12">
    <source>
        <dbReference type="Proteomes" id="UP001159405"/>
    </source>
</evidence>
<evidence type="ECO:0000256" key="1">
    <source>
        <dbReference type="ARBA" id="ARBA00001913"/>
    </source>
</evidence>
<keyword evidence="8" id="KW-0663">Pyridoxal phosphate</keyword>
<dbReference type="CDD" id="cd01562">
    <property type="entry name" value="Thr-dehyd"/>
    <property type="match status" value="1"/>
</dbReference>
<dbReference type="InterPro" id="IPR036052">
    <property type="entry name" value="TrpB-like_PALP_sf"/>
</dbReference>
<comment type="cofactor">
    <cofactor evidence="3">
        <name>Mn(2+)</name>
        <dbReference type="ChEBI" id="CHEBI:29035"/>
    </cofactor>
</comment>
<comment type="cofactor">
    <cofactor evidence="2">
        <name>pyridoxal 5'-phosphate</name>
        <dbReference type="ChEBI" id="CHEBI:597326"/>
    </cofactor>
</comment>
<organism evidence="11 12">
    <name type="scientific">Porites lobata</name>
    <dbReference type="NCBI Taxonomy" id="104759"/>
    <lineage>
        <taxon>Eukaryota</taxon>
        <taxon>Metazoa</taxon>
        <taxon>Cnidaria</taxon>
        <taxon>Anthozoa</taxon>
        <taxon>Hexacorallia</taxon>
        <taxon>Scleractinia</taxon>
        <taxon>Fungiina</taxon>
        <taxon>Poritidae</taxon>
        <taxon>Porites</taxon>
    </lineage>
</organism>
<comment type="cofactor">
    <cofactor evidence="1">
        <name>Ca(2+)</name>
        <dbReference type="ChEBI" id="CHEBI:29108"/>
    </cofactor>
</comment>
<evidence type="ECO:0000256" key="8">
    <source>
        <dbReference type="ARBA" id="ARBA00022898"/>
    </source>
</evidence>